<dbReference type="InterPro" id="IPR051056">
    <property type="entry name" value="Glycosyl_Hydrolase_73"/>
</dbReference>
<feature type="domain" description="Mannosyl-glycoprotein endo-beta-N-acetylglucosamidase-like" evidence="4">
    <location>
        <begin position="315"/>
        <end position="450"/>
    </location>
</feature>
<dbReference type="SUPFAM" id="SSF55205">
    <property type="entry name" value="EPT/RTPC-like"/>
    <property type="match status" value="1"/>
</dbReference>
<accession>A0ABV5AF85</accession>
<proteinExistence type="predicted"/>
<dbReference type="InterPro" id="IPR036366">
    <property type="entry name" value="PGBDSf"/>
</dbReference>
<comment type="caution">
    <text evidence="5">The sequence shown here is derived from an EMBL/GenBank/DDBJ whole genome shotgun (WGS) entry which is preliminary data.</text>
</comment>
<dbReference type="InterPro" id="IPR036365">
    <property type="entry name" value="PGBD-like_sf"/>
</dbReference>
<evidence type="ECO:0000256" key="1">
    <source>
        <dbReference type="ARBA" id="ARBA00022801"/>
    </source>
</evidence>
<dbReference type="InterPro" id="IPR002477">
    <property type="entry name" value="Peptidoglycan-bd-like"/>
</dbReference>
<gene>
    <name evidence="5" type="ORF">KKP3000_004304</name>
</gene>
<dbReference type="SMART" id="SM00047">
    <property type="entry name" value="LYZ2"/>
    <property type="match status" value="1"/>
</dbReference>
<dbReference type="Proteomes" id="UP001579974">
    <property type="component" value="Unassembled WGS sequence"/>
</dbReference>
<dbReference type="Gene3D" id="1.10.530.10">
    <property type="match status" value="1"/>
</dbReference>
<keyword evidence="6" id="KW-1185">Reference proteome</keyword>
<dbReference type="SUPFAM" id="SSF47090">
    <property type="entry name" value="PGBD-like"/>
    <property type="match status" value="2"/>
</dbReference>
<dbReference type="RefSeq" id="WP_275474414.1">
    <property type="nucleotide sequence ID" value="NZ_CP162940.1"/>
</dbReference>
<dbReference type="Pfam" id="PF01471">
    <property type="entry name" value="PG_binding_1"/>
    <property type="match status" value="2"/>
</dbReference>
<dbReference type="Gene3D" id="1.10.101.10">
    <property type="entry name" value="PGBD-like superfamily/PGBD"/>
    <property type="match status" value="2"/>
</dbReference>
<reference evidence="5 6" key="1">
    <citation type="journal article" date="2024" name="Int. J. Mol. Sci.">
        <title>Exploration of Alicyclobacillus spp. Genome in Search of Antibiotic Resistance.</title>
        <authorList>
            <person name="Bucka-Kolendo J."/>
            <person name="Kiousi D.E."/>
            <person name="Dekowska A."/>
            <person name="Mikolajczuk-Szczyrba A."/>
            <person name="Karadedos D.M."/>
            <person name="Michael P."/>
            <person name="Galanis A."/>
            <person name="Sokolowska B."/>
        </authorList>
    </citation>
    <scope>NUCLEOTIDE SEQUENCE [LARGE SCALE GENOMIC DNA]</scope>
    <source>
        <strain evidence="5 6">KKP 3000</strain>
    </source>
</reference>
<dbReference type="EMBL" id="JBDXSU010000007">
    <property type="protein sequence ID" value="MFB5190818.1"/>
    <property type="molecule type" value="Genomic_DNA"/>
</dbReference>
<dbReference type="Pfam" id="PF01832">
    <property type="entry name" value="Glucosaminidase"/>
    <property type="match status" value="1"/>
</dbReference>
<keyword evidence="1" id="KW-0378">Hydrolase</keyword>
<evidence type="ECO:0000256" key="3">
    <source>
        <dbReference type="SAM" id="SignalP"/>
    </source>
</evidence>
<feature type="chain" id="PRO_5047380222" evidence="3">
    <location>
        <begin position="27"/>
        <end position="703"/>
    </location>
</feature>
<dbReference type="InterPro" id="IPR013792">
    <property type="entry name" value="RNA3'P_cycl/enolpyr_Trfase_a/b"/>
</dbReference>
<dbReference type="InterPro" id="IPR002901">
    <property type="entry name" value="MGlyc_endo_b_GlcNAc-like_dom"/>
</dbReference>
<evidence type="ECO:0000313" key="6">
    <source>
        <dbReference type="Proteomes" id="UP001579974"/>
    </source>
</evidence>
<dbReference type="PANTHER" id="PTHR33308">
    <property type="entry name" value="PEPTIDOGLYCAN HYDROLASE FLGJ"/>
    <property type="match status" value="1"/>
</dbReference>
<sequence length="703" mass="73781">MKTQRLLAVMTLPTLLSAAVPLVAHAGTTTEQILQTGSTGADVVTLQNDLNALGFTVGQADGDYGPVTASEVKAFQTNHHITADGQVGPQTWSVINTAMAAFVSEPITLSANSRLVTNLEAKKIYNNSTLITSPDGFTYNSTTYMPIWYVMNALDQMGFQHTWSNNVWNIIVPADSGIKVDYSKIQYGKGSTSIAINGTVVARVDAAIHVDPASGQMTTFMPVWYVMNALGRLGIQSDWQGTTWTMKPATTSTGGSTGSSTGGSTGGSTGSSTGGSTGTSTGGSTGSSTGSGSYTSVDLRFPAPADVNAQTINQYLLANQSPMNGLGASFMAAQSTYGVDANYLVSHAILESAWGQSQIALAKNNLFGYGAYDSNPGDDAGMFPSDDYAIRFQAWEVRTNYLTPGATEYVSPTLTGMNVNYATDKQWASSIGGLMGQFSSSVGSSVSDYTQYSSSQSAPQPQSTVEPVFYLNGAKATTKDSPYYTGVPYFSDMGTGMDNMFFGPLSVGSSGQPVAEVQQFLNQQIGAGLTVDGQFGPATQTAVKKFESQVMKMATPDGVWSYSMWTQYIEPSSSQPTIPAGTNVTVTQIKQGMAGGLVMPWYYVQGYGWVDSQYVSFNNVYRVQVTNPAGTSTSVPVYSASNRSQQVATLHNGDFVVANSASATGGYYTVQVAAETASSGVAAGTPISGVISANGSVTLVAQH</sequence>
<evidence type="ECO:0000313" key="5">
    <source>
        <dbReference type="EMBL" id="MFB5190818.1"/>
    </source>
</evidence>
<dbReference type="PANTHER" id="PTHR33308:SF9">
    <property type="entry name" value="PEPTIDOGLYCAN HYDROLASE FLGJ"/>
    <property type="match status" value="1"/>
</dbReference>
<feature type="signal peptide" evidence="3">
    <location>
        <begin position="1"/>
        <end position="26"/>
    </location>
</feature>
<organism evidence="5 6">
    <name type="scientific">Alicyclobacillus fastidiosus</name>
    <dbReference type="NCBI Taxonomy" id="392011"/>
    <lineage>
        <taxon>Bacteria</taxon>
        <taxon>Bacillati</taxon>
        <taxon>Bacillota</taxon>
        <taxon>Bacilli</taxon>
        <taxon>Bacillales</taxon>
        <taxon>Alicyclobacillaceae</taxon>
        <taxon>Alicyclobacillus</taxon>
    </lineage>
</organism>
<feature type="region of interest" description="Disordered" evidence="2">
    <location>
        <begin position="244"/>
        <end position="295"/>
    </location>
</feature>
<evidence type="ECO:0000256" key="2">
    <source>
        <dbReference type="SAM" id="MobiDB-lite"/>
    </source>
</evidence>
<protein>
    <submittedName>
        <fullName evidence="5">Peptidoglycan-binding protein</fullName>
    </submittedName>
</protein>
<keyword evidence="3" id="KW-0732">Signal</keyword>
<feature type="compositionally biased region" description="Gly residues" evidence="2">
    <location>
        <begin position="255"/>
        <end position="285"/>
    </location>
</feature>
<feature type="compositionally biased region" description="Low complexity" evidence="2">
    <location>
        <begin position="286"/>
        <end position="295"/>
    </location>
</feature>
<evidence type="ECO:0000259" key="4">
    <source>
        <dbReference type="SMART" id="SM00047"/>
    </source>
</evidence>
<name>A0ABV5AF85_9BACL</name>